<feature type="compositionally biased region" description="Basic and acidic residues" evidence="1">
    <location>
        <begin position="421"/>
        <end position="451"/>
    </location>
</feature>
<evidence type="ECO:0000313" key="2">
    <source>
        <dbReference type="EMBL" id="KLO04380.1"/>
    </source>
</evidence>
<feature type="region of interest" description="Disordered" evidence="1">
    <location>
        <begin position="728"/>
        <end position="759"/>
    </location>
</feature>
<proteinExistence type="predicted"/>
<feature type="region of interest" description="Disordered" evidence="1">
    <location>
        <begin position="418"/>
        <end position="493"/>
    </location>
</feature>
<name>A0A0H2QXP0_9AGAM</name>
<dbReference type="AlphaFoldDB" id="A0A0H2QXP0"/>
<dbReference type="EMBL" id="KQ086567">
    <property type="protein sequence ID" value="KLO04380.1"/>
    <property type="molecule type" value="Genomic_DNA"/>
</dbReference>
<feature type="compositionally biased region" description="Basic and acidic residues" evidence="1">
    <location>
        <begin position="475"/>
        <end position="486"/>
    </location>
</feature>
<organism evidence="2 3">
    <name type="scientific">Schizopora paradoxa</name>
    <dbReference type="NCBI Taxonomy" id="27342"/>
    <lineage>
        <taxon>Eukaryota</taxon>
        <taxon>Fungi</taxon>
        <taxon>Dikarya</taxon>
        <taxon>Basidiomycota</taxon>
        <taxon>Agaricomycotina</taxon>
        <taxon>Agaricomycetes</taxon>
        <taxon>Hymenochaetales</taxon>
        <taxon>Schizoporaceae</taxon>
        <taxon>Schizopora</taxon>
    </lineage>
</organism>
<protein>
    <submittedName>
        <fullName evidence="2">Uncharacterized protein</fullName>
    </submittedName>
</protein>
<accession>A0A0H2QXP0</accession>
<evidence type="ECO:0000256" key="1">
    <source>
        <dbReference type="SAM" id="MobiDB-lite"/>
    </source>
</evidence>
<dbReference type="InParanoid" id="A0A0H2QXP0"/>
<sequence length="778" mass="86049">MADNLPAGAHNFFCFNIPTRAAYDRDPDEPLRQADVKPNFEGQTFSPLPSLAKFSLDFLDAHGDGEYTFNDIYRHASFYEDAAVKKAAKAVFEGPRYQGVPTDETWYCAMYPEQIATLNLTLPPYTEAFWKNQASKLYVKGSLEQLKNALDKRQQGMRNAYAYLDAVVHQVRNLNVPEDMFVVPPEPPVGWKPYRAEGGVKELKAKYHAPPPPIIPSPYEQGVVANAQAPVPAPAPAPTPYVPTEPILLPTTTTIVAPVEPIAPVPSELDYPTTTQPSVVESGPVEYDNSSDLTPSTICAPAQGAIPKLAGKEKERLPDEDSVLELSEPEEEHIDAIDPALLMGALDYRPLTEEKRAEIEKWRMEVAKKGISPEAPEINDGFKAPSMARHLRELYENPPKVPAPPTYIEPVRKLVLKISAPKKDANPDTTEERSSKRNKEKKAEGSSRETKTIPWLSTRIGKRTGGAPKRSAVPETDRSVPEKASPDKSSPLPLPSALKFLNARPTPFVPPPAKELLSFPNIATLTPIQPTPVRTVMAFTGHANFALPAGTPSSHGSMPGLLPVEPIEEKTDDDLPPHKEIDEEKLLAKYHELYEIAINDKMSVDEEKKGSYQIVLPVPPYANENNSDMNAFEYRYVVPNNSDASAHSNLAICASKLEPSGEASSSRPLPDIEDIVPDPLASRRTRRALKRSADGKVIGRLASEERELGRQNLLPRQIKGIPYVPSERESAFLSTKTKDPRRIKRKDTPHPSAPTMPVPTRVIKKDGRFKLKERELDL</sequence>
<gene>
    <name evidence="2" type="ORF">SCHPADRAFT_897073</name>
</gene>
<feature type="compositionally biased region" description="Basic and acidic residues" evidence="1">
    <location>
        <begin position="728"/>
        <end position="740"/>
    </location>
</feature>
<reference evidence="2 3" key="1">
    <citation type="submission" date="2015-04" db="EMBL/GenBank/DDBJ databases">
        <title>Complete genome sequence of Schizopora paradoxa KUC8140, a cosmopolitan wood degrader in East Asia.</title>
        <authorList>
            <consortium name="DOE Joint Genome Institute"/>
            <person name="Min B."/>
            <person name="Park H."/>
            <person name="Jang Y."/>
            <person name="Kim J.-J."/>
            <person name="Kim K.H."/>
            <person name="Pangilinan J."/>
            <person name="Lipzen A."/>
            <person name="Riley R."/>
            <person name="Grigoriev I.V."/>
            <person name="Spatafora J.W."/>
            <person name="Choi I.-G."/>
        </authorList>
    </citation>
    <scope>NUCLEOTIDE SEQUENCE [LARGE SCALE GENOMIC DNA]</scope>
    <source>
        <strain evidence="2 3">KUC8140</strain>
    </source>
</reference>
<dbReference type="Proteomes" id="UP000053477">
    <property type="component" value="Unassembled WGS sequence"/>
</dbReference>
<evidence type="ECO:0000313" key="3">
    <source>
        <dbReference type="Proteomes" id="UP000053477"/>
    </source>
</evidence>
<keyword evidence="3" id="KW-1185">Reference proteome</keyword>